<dbReference type="GO" id="GO:0046872">
    <property type="term" value="F:metal ion binding"/>
    <property type="evidence" value="ECO:0007669"/>
    <property type="project" value="InterPro"/>
</dbReference>
<dbReference type="Proteomes" id="UP000317730">
    <property type="component" value="Unassembled WGS sequence"/>
</dbReference>
<feature type="domain" description="Amidohydrolase 3" evidence="3">
    <location>
        <begin position="296"/>
        <end position="425"/>
    </location>
</feature>
<dbReference type="SUPFAM" id="SSF51556">
    <property type="entry name" value="Metallo-dependent hydrolases"/>
    <property type="match status" value="1"/>
</dbReference>
<gene>
    <name evidence="5" type="primary">pyrC_1</name>
    <name evidence="5" type="ORF">APE01nite_07540</name>
</gene>
<evidence type="ECO:0000313" key="6">
    <source>
        <dbReference type="Proteomes" id="UP000317730"/>
    </source>
</evidence>
<comment type="caution">
    <text evidence="5">The sequence shown here is derived from an EMBL/GenBank/DDBJ whole genome shotgun (WGS) entry which is preliminary data.</text>
</comment>
<dbReference type="AlphaFoldDB" id="A0A4Y3TV27"/>
<dbReference type="InterPro" id="IPR004722">
    <property type="entry name" value="DHOase"/>
</dbReference>
<keyword evidence="1" id="KW-0862">Zinc</keyword>
<dbReference type="InterPro" id="IPR024403">
    <property type="entry name" value="DHOase_cat"/>
</dbReference>
<reference evidence="5 6" key="1">
    <citation type="submission" date="2019-06" db="EMBL/GenBank/DDBJ databases">
        <title>Whole genome shotgun sequence of Acetobacter peroxydans NBRC 13755.</title>
        <authorList>
            <person name="Hosoyama A."/>
            <person name="Uohara A."/>
            <person name="Ohji S."/>
            <person name="Ichikawa N."/>
        </authorList>
    </citation>
    <scope>NUCLEOTIDE SEQUENCE [LARGE SCALE GENOMIC DNA]</scope>
    <source>
        <strain evidence="5 6">NBRC 13755</strain>
    </source>
</reference>
<sequence length="435" mass="45208">MNTILFENVRIIDPANGVDQSGRLLVRDGRIAGTDTAGAEGRPEGAQVIDGNGAVLSPGLVDMRVEIGEPGFEYRETISSAARAASAGGITTIAVLPTCKPAIDNPALVRMLRTRGEESGAITILPYGALTKGCEGRELAEIGMLHEAGAVAFTDGNRAVDPARLMRLALSYASGFGAMVVQHPEEPSLAGSGCATAGALATRLGLAGIPTAAESIMIARDIRLAELTGGRLHFGHVSTGEGIELIRQARARGLAVTCDTAPPYFDLNENAIGDFRTFAKFSPPLRSEEDRLAVCAALADGTIDAIASDHLPRDADDKRLPFAQAATGGTGMVTLLGVTLARVHDGTLTLPQAIALLTHRPAALLGSAAGTLRTGAEADLCLFAPEQSWLVRAGQLPGRAQNTPFDRRPLEGRVLGTWKAGRRVYEAGPTAGAAA</sequence>
<dbReference type="SUPFAM" id="SSF51338">
    <property type="entry name" value="Composite domain of metallo-dependent hydrolases"/>
    <property type="match status" value="1"/>
</dbReference>
<dbReference type="RefSeq" id="WP_141374903.1">
    <property type="nucleotide sequence ID" value="NZ_BAPL01000016.1"/>
</dbReference>
<dbReference type="GO" id="GO:0006145">
    <property type="term" value="P:purine nucleobase catabolic process"/>
    <property type="evidence" value="ECO:0007669"/>
    <property type="project" value="TreeGrafter"/>
</dbReference>
<evidence type="ECO:0000259" key="3">
    <source>
        <dbReference type="Pfam" id="PF07969"/>
    </source>
</evidence>
<evidence type="ECO:0000256" key="1">
    <source>
        <dbReference type="ARBA" id="ARBA00022833"/>
    </source>
</evidence>
<evidence type="ECO:0000256" key="2">
    <source>
        <dbReference type="ARBA" id="ARBA00022975"/>
    </source>
</evidence>
<dbReference type="GO" id="GO:0006221">
    <property type="term" value="P:pyrimidine nucleotide biosynthetic process"/>
    <property type="evidence" value="ECO:0007669"/>
    <property type="project" value="UniProtKB-KW"/>
</dbReference>
<evidence type="ECO:0000259" key="4">
    <source>
        <dbReference type="Pfam" id="PF12890"/>
    </source>
</evidence>
<dbReference type="GO" id="GO:0004151">
    <property type="term" value="F:dihydroorotase activity"/>
    <property type="evidence" value="ECO:0007669"/>
    <property type="project" value="InterPro"/>
</dbReference>
<dbReference type="OrthoDB" id="9803027at2"/>
<dbReference type="Gene3D" id="3.20.20.140">
    <property type="entry name" value="Metal-dependent hydrolases"/>
    <property type="match status" value="1"/>
</dbReference>
<dbReference type="NCBIfam" id="TIGR00857">
    <property type="entry name" value="pyrC_multi"/>
    <property type="match status" value="1"/>
</dbReference>
<keyword evidence="2" id="KW-0665">Pyrimidine biosynthesis</keyword>
<dbReference type="InterPro" id="IPR013108">
    <property type="entry name" value="Amidohydro_3"/>
</dbReference>
<keyword evidence="6" id="KW-1185">Reference proteome</keyword>
<dbReference type="GO" id="GO:0004038">
    <property type="term" value="F:allantoinase activity"/>
    <property type="evidence" value="ECO:0007669"/>
    <property type="project" value="TreeGrafter"/>
</dbReference>
<protein>
    <submittedName>
        <fullName evidence="5">Dihydroorotase</fullName>
    </submittedName>
</protein>
<dbReference type="Pfam" id="PF07969">
    <property type="entry name" value="Amidohydro_3"/>
    <property type="match status" value="1"/>
</dbReference>
<dbReference type="PANTHER" id="PTHR43668">
    <property type="entry name" value="ALLANTOINASE"/>
    <property type="match status" value="1"/>
</dbReference>
<dbReference type="Pfam" id="PF12890">
    <property type="entry name" value="DHOase"/>
    <property type="match status" value="1"/>
</dbReference>
<proteinExistence type="predicted"/>
<dbReference type="InterPro" id="IPR050138">
    <property type="entry name" value="DHOase/Allantoinase_Hydrolase"/>
</dbReference>
<dbReference type="InterPro" id="IPR032466">
    <property type="entry name" value="Metal_Hydrolase"/>
</dbReference>
<accession>A0A4Y3TV27</accession>
<evidence type="ECO:0000313" key="5">
    <source>
        <dbReference type="EMBL" id="GEB84957.1"/>
    </source>
</evidence>
<dbReference type="PANTHER" id="PTHR43668:SF2">
    <property type="entry name" value="ALLANTOINASE"/>
    <property type="match status" value="1"/>
</dbReference>
<dbReference type="Gene3D" id="2.30.40.10">
    <property type="entry name" value="Urease, subunit C, domain 1"/>
    <property type="match status" value="1"/>
</dbReference>
<dbReference type="GO" id="GO:0005737">
    <property type="term" value="C:cytoplasm"/>
    <property type="evidence" value="ECO:0007669"/>
    <property type="project" value="TreeGrafter"/>
</dbReference>
<name>A0A4Y3TV27_9PROT</name>
<dbReference type="EMBL" id="BJMV01000003">
    <property type="protein sequence ID" value="GEB84957.1"/>
    <property type="molecule type" value="Genomic_DNA"/>
</dbReference>
<dbReference type="CDD" id="cd01317">
    <property type="entry name" value="DHOase_IIa"/>
    <property type="match status" value="1"/>
</dbReference>
<dbReference type="InterPro" id="IPR011059">
    <property type="entry name" value="Metal-dep_hydrolase_composite"/>
</dbReference>
<feature type="domain" description="Dihydroorotase catalytic" evidence="4">
    <location>
        <begin position="53"/>
        <end position="241"/>
    </location>
</feature>
<organism evidence="5 6">
    <name type="scientific">Acetobacter peroxydans</name>
    <dbReference type="NCBI Taxonomy" id="104098"/>
    <lineage>
        <taxon>Bacteria</taxon>
        <taxon>Pseudomonadati</taxon>
        <taxon>Pseudomonadota</taxon>
        <taxon>Alphaproteobacteria</taxon>
        <taxon>Acetobacterales</taxon>
        <taxon>Acetobacteraceae</taxon>
        <taxon>Acetobacter</taxon>
    </lineage>
</organism>